<dbReference type="RefSeq" id="WP_210043839.1">
    <property type="nucleotide sequence ID" value="NZ_JBHLVU010000001.1"/>
</dbReference>
<evidence type="ECO:0000313" key="3">
    <source>
        <dbReference type="EMBL" id="MBW7458664.1"/>
    </source>
</evidence>
<dbReference type="PROSITE" id="PS51819">
    <property type="entry name" value="VOC"/>
    <property type="match status" value="1"/>
</dbReference>
<dbReference type="InterPro" id="IPR029068">
    <property type="entry name" value="Glyas_Bleomycin-R_OHBP_Dase"/>
</dbReference>
<dbReference type="InterPro" id="IPR051785">
    <property type="entry name" value="MMCE/EMCE_epimerase"/>
</dbReference>
<sequence length="150" mass="16639">MGIINKDAVCQIALVVKDIERTAANYAELFGIEVPQIFSTLPEEESHTQYRGNPTKTRAKLAVIDLGQIVLELTEPDDEPSSWKEFLETNGEGVHHIGFTVSDRVKVIEYFASKGVPIRHYGEYPGGNYTFMDSVKELGVILNIKPGAQS</sequence>
<name>A0ABS7CCR3_9BACL</name>
<evidence type="ECO:0000259" key="2">
    <source>
        <dbReference type="PROSITE" id="PS51819"/>
    </source>
</evidence>
<dbReference type="PANTHER" id="PTHR43048:SF3">
    <property type="entry name" value="METHYLMALONYL-COA EPIMERASE, MITOCHONDRIAL"/>
    <property type="match status" value="1"/>
</dbReference>
<gene>
    <name evidence="3" type="ORF">K0U00_31935</name>
</gene>
<dbReference type="Gene3D" id="3.10.180.10">
    <property type="entry name" value="2,3-Dihydroxybiphenyl 1,2-Dioxygenase, domain 1"/>
    <property type="match status" value="1"/>
</dbReference>
<dbReference type="Pfam" id="PF13669">
    <property type="entry name" value="Glyoxalase_4"/>
    <property type="match status" value="1"/>
</dbReference>
<keyword evidence="1" id="KW-0479">Metal-binding</keyword>
<evidence type="ECO:0000313" key="4">
    <source>
        <dbReference type="Proteomes" id="UP001519887"/>
    </source>
</evidence>
<organism evidence="3 4">
    <name type="scientific">Paenibacillus sepulcri</name>
    <dbReference type="NCBI Taxonomy" id="359917"/>
    <lineage>
        <taxon>Bacteria</taxon>
        <taxon>Bacillati</taxon>
        <taxon>Bacillota</taxon>
        <taxon>Bacilli</taxon>
        <taxon>Bacillales</taxon>
        <taxon>Paenibacillaceae</taxon>
        <taxon>Paenibacillus</taxon>
    </lineage>
</organism>
<accession>A0ABS7CCR3</accession>
<protein>
    <submittedName>
        <fullName evidence="3">VOC family protein</fullName>
    </submittedName>
</protein>
<proteinExistence type="predicted"/>
<keyword evidence="4" id="KW-1185">Reference proteome</keyword>
<dbReference type="Proteomes" id="UP001519887">
    <property type="component" value="Unassembled WGS sequence"/>
</dbReference>
<dbReference type="SUPFAM" id="SSF54593">
    <property type="entry name" value="Glyoxalase/Bleomycin resistance protein/Dihydroxybiphenyl dioxygenase"/>
    <property type="match status" value="1"/>
</dbReference>
<evidence type="ECO:0000256" key="1">
    <source>
        <dbReference type="ARBA" id="ARBA00022723"/>
    </source>
</evidence>
<dbReference type="EMBL" id="JAHZIK010001291">
    <property type="protein sequence ID" value="MBW7458664.1"/>
    <property type="molecule type" value="Genomic_DNA"/>
</dbReference>
<dbReference type="PANTHER" id="PTHR43048">
    <property type="entry name" value="METHYLMALONYL-COA EPIMERASE"/>
    <property type="match status" value="1"/>
</dbReference>
<dbReference type="InterPro" id="IPR037523">
    <property type="entry name" value="VOC_core"/>
</dbReference>
<feature type="domain" description="VOC" evidence="2">
    <location>
        <begin position="8"/>
        <end position="147"/>
    </location>
</feature>
<reference evidence="3 4" key="1">
    <citation type="submission" date="2021-07" db="EMBL/GenBank/DDBJ databases">
        <title>Paenibacillus radiodurans sp. nov., isolated from the southeastern edge of Tengger Desert.</title>
        <authorList>
            <person name="Zhang G."/>
        </authorList>
    </citation>
    <scope>NUCLEOTIDE SEQUENCE [LARGE SCALE GENOMIC DNA]</scope>
    <source>
        <strain evidence="3 4">CCM 7311</strain>
    </source>
</reference>
<comment type="caution">
    <text evidence="3">The sequence shown here is derived from an EMBL/GenBank/DDBJ whole genome shotgun (WGS) entry which is preliminary data.</text>
</comment>